<dbReference type="Proteomes" id="UP000324222">
    <property type="component" value="Unassembled WGS sequence"/>
</dbReference>
<comment type="caution">
    <text evidence="2">The sequence shown here is derived from an EMBL/GenBank/DDBJ whole genome shotgun (WGS) entry which is preliminary data.</text>
</comment>
<keyword evidence="3" id="KW-1185">Reference proteome</keyword>
<reference evidence="2 3" key="1">
    <citation type="submission" date="2019-05" db="EMBL/GenBank/DDBJ databases">
        <title>Another draft genome of Portunus trituberculatus and its Hox gene families provides insights of decapod evolution.</title>
        <authorList>
            <person name="Jeong J.-H."/>
            <person name="Song I."/>
            <person name="Kim S."/>
            <person name="Choi T."/>
            <person name="Kim D."/>
            <person name="Ryu S."/>
            <person name="Kim W."/>
        </authorList>
    </citation>
    <scope>NUCLEOTIDE SEQUENCE [LARGE SCALE GENOMIC DNA]</scope>
    <source>
        <tissue evidence="2">Muscle</tissue>
    </source>
</reference>
<evidence type="ECO:0000313" key="3">
    <source>
        <dbReference type="Proteomes" id="UP000324222"/>
    </source>
</evidence>
<proteinExistence type="predicted"/>
<organism evidence="2 3">
    <name type="scientific">Portunus trituberculatus</name>
    <name type="common">Swimming crab</name>
    <name type="synonym">Neptunus trituberculatus</name>
    <dbReference type="NCBI Taxonomy" id="210409"/>
    <lineage>
        <taxon>Eukaryota</taxon>
        <taxon>Metazoa</taxon>
        <taxon>Ecdysozoa</taxon>
        <taxon>Arthropoda</taxon>
        <taxon>Crustacea</taxon>
        <taxon>Multicrustacea</taxon>
        <taxon>Malacostraca</taxon>
        <taxon>Eumalacostraca</taxon>
        <taxon>Eucarida</taxon>
        <taxon>Decapoda</taxon>
        <taxon>Pleocyemata</taxon>
        <taxon>Brachyura</taxon>
        <taxon>Eubrachyura</taxon>
        <taxon>Portunoidea</taxon>
        <taxon>Portunidae</taxon>
        <taxon>Portuninae</taxon>
        <taxon>Portunus</taxon>
    </lineage>
</organism>
<evidence type="ECO:0000256" key="1">
    <source>
        <dbReference type="SAM" id="MobiDB-lite"/>
    </source>
</evidence>
<dbReference type="AlphaFoldDB" id="A0A5B7IPA3"/>
<feature type="region of interest" description="Disordered" evidence="1">
    <location>
        <begin position="47"/>
        <end position="68"/>
    </location>
</feature>
<evidence type="ECO:0000313" key="2">
    <source>
        <dbReference type="EMBL" id="MPC84203.1"/>
    </source>
</evidence>
<dbReference type="EMBL" id="VSRR010064761">
    <property type="protein sequence ID" value="MPC84203.1"/>
    <property type="molecule type" value="Genomic_DNA"/>
</dbReference>
<gene>
    <name evidence="2" type="ORF">E2C01_078932</name>
</gene>
<sequence>MGSESAHGYAHDSHCMVVVQCRQLSLAACNQGSAWLGTTFRMKDPNVQSNEAVKSPACVGRNVEQQGD</sequence>
<accession>A0A5B7IPA3</accession>
<name>A0A5B7IPA3_PORTR</name>
<protein>
    <submittedName>
        <fullName evidence="2">Uncharacterized protein</fullName>
    </submittedName>
</protein>